<evidence type="ECO:0000313" key="1">
    <source>
        <dbReference type="EMBL" id="XDJ15262.1"/>
    </source>
</evidence>
<accession>A0AB39CEC2</accession>
<sequence length="178" mass="19553">MGIYALDQDWTLVHEFDGNFVCARNIGVPAFGTDRGTVIAGPDWQEISVGAGRVWLTGQGAGFRVALHSGDRLETFAGTVNSLVSEGWSELNGLNITGCWYDSKNSRTVISGVFDDQPIFAVYKNGWTFNIVDLEAPAVSLADGYVLTHDAVYSTTDYSKFNLLHRFENFEAKTMVLV</sequence>
<reference evidence="1" key="1">
    <citation type="submission" date="2024-07" db="EMBL/GenBank/DDBJ databases">
        <authorList>
            <person name="Bringhurst R.M."/>
            <person name="Homer T.E."/>
        </authorList>
    </citation>
    <scope>NUCLEOTIDE SEQUENCE</scope>
</reference>
<proteinExistence type="predicted"/>
<name>A0AB39CEC2_9VIRU</name>
<protein>
    <submittedName>
        <fullName evidence="1">Uncharacterized protein</fullName>
    </submittedName>
</protein>
<dbReference type="EMBL" id="PQ015379">
    <property type="protein sequence ID" value="XDJ15262.1"/>
    <property type="molecule type" value="Genomic_DNA"/>
</dbReference>
<organism evidence="1">
    <name type="scientific">Pseudomonas phage HRDY3</name>
    <dbReference type="NCBI Taxonomy" id="3236930"/>
    <lineage>
        <taxon>Viruses</taxon>
    </lineage>
</organism>